<gene>
    <name evidence="2" type="ORF">ABID41_001796</name>
</gene>
<organism evidence="2 3">
    <name type="scientific">Phenylobacterium koreense</name>
    <dbReference type="NCBI Taxonomy" id="266125"/>
    <lineage>
        <taxon>Bacteria</taxon>
        <taxon>Pseudomonadati</taxon>
        <taxon>Pseudomonadota</taxon>
        <taxon>Alphaproteobacteria</taxon>
        <taxon>Caulobacterales</taxon>
        <taxon>Caulobacteraceae</taxon>
        <taxon>Phenylobacterium</taxon>
    </lineage>
</organism>
<dbReference type="EMBL" id="JBEPLU010000001">
    <property type="protein sequence ID" value="MET3526701.1"/>
    <property type="molecule type" value="Genomic_DNA"/>
</dbReference>
<keyword evidence="1" id="KW-1133">Transmembrane helix</keyword>
<comment type="caution">
    <text evidence="2">The sequence shown here is derived from an EMBL/GenBank/DDBJ whole genome shotgun (WGS) entry which is preliminary data.</text>
</comment>
<reference evidence="2 3" key="1">
    <citation type="submission" date="2024-06" db="EMBL/GenBank/DDBJ databases">
        <title>Genomic Encyclopedia of Type Strains, Phase IV (KMG-IV): sequencing the most valuable type-strain genomes for metagenomic binning, comparative biology and taxonomic classification.</title>
        <authorList>
            <person name="Goeker M."/>
        </authorList>
    </citation>
    <scope>NUCLEOTIDE SEQUENCE [LARGE SCALE GENOMIC DNA]</scope>
    <source>
        <strain evidence="2 3">DSM 17809</strain>
    </source>
</reference>
<dbReference type="RefSeq" id="WP_331928646.1">
    <property type="nucleotide sequence ID" value="NZ_JBEPLU010000001.1"/>
</dbReference>
<evidence type="ECO:0000313" key="3">
    <source>
        <dbReference type="Proteomes" id="UP001549110"/>
    </source>
</evidence>
<protein>
    <submittedName>
        <fullName evidence="2">Copper export protein</fullName>
    </submittedName>
</protein>
<keyword evidence="1" id="KW-0812">Transmembrane</keyword>
<dbReference type="Proteomes" id="UP001549110">
    <property type="component" value="Unassembled WGS sequence"/>
</dbReference>
<evidence type="ECO:0000313" key="2">
    <source>
        <dbReference type="EMBL" id="MET3526701.1"/>
    </source>
</evidence>
<name>A0ABV2EJB5_9CAUL</name>
<accession>A0ABV2EJB5</accession>
<keyword evidence="3" id="KW-1185">Reference proteome</keyword>
<keyword evidence="1" id="KW-0472">Membrane</keyword>
<evidence type="ECO:0000256" key="1">
    <source>
        <dbReference type="SAM" id="Phobius"/>
    </source>
</evidence>
<feature type="transmembrane region" description="Helical" evidence="1">
    <location>
        <begin position="95"/>
        <end position="116"/>
    </location>
</feature>
<proteinExistence type="predicted"/>
<sequence>MNLLVVKRVLGLASIAAGLVAVAAPDRVARFLGLRFGPQAMSAFGAREIAAGAGLLSPVPPGPWFWMRAGGDLLDLTALARAIGRDNPRKKMAYAAFAAVAAIAVVDLAIAAHATANRREDDEAAA</sequence>